<accession>A0A6L9SDJ8</accession>
<sequence length="273" mass="31069">MRITQLNIYPVKSTRGREVDDAVVEPWGLAGDRRWMVVDGEGDVLTARILPRLLTVRATPLGEGRLRLDGPHAEPLEVDGTQADERVTVQVWRSRVEAMRPSTDADGWFGKLLERDVRLVWLDDPRRRPVDPEYGRDEDRVSFADAYPLLLASTGSLQQLNDWIVEGALERGEAVPEPLPMRRFRPNVVVDSEEPFAEDGWTRVRLGGLDFRVVKPCDRCVLTTIDPETLEKGKEPLRTLARHRRWDQKVWFGVNIIPDQTGRLRVGDPATLP</sequence>
<keyword evidence="3" id="KW-1185">Reference proteome</keyword>
<dbReference type="GO" id="GO:0030151">
    <property type="term" value="F:molybdenum ion binding"/>
    <property type="evidence" value="ECO:0007669"/>
    <property type="project" value="InterPro"/>
</dbReference>
<evidence type="ECO:0000313" key="3">
    <source>
        <dbReference type="Proteomes" id="UP000475214"/>
    </source>
</evidence>
<dbReference type="Proteomes" id="UP000475214">
    <property type="component" value="Unassembled WGS sequence"/>
</dbReference>
<name>A0A6L9SDJ8_9ACTN</name>
<dbReference type="PANTHER" id="PTHR14237:SF19">
    <property type="entry name" value="MITOCHONDRIAL AMIDOXIME REDUCING COMPONENT 1"/>
    <property type="match status" value="1"/>
</dbReference>
<dbReference type="Pfam" id="PF03476">
    <property type="entry name" value="MOSC_N"/>
    <property type="match status" value="1"/>
</dbReference>
<feature type="domain" description="MOSC" evidence="1">
    <location>
        <begin position="123"/>
        <end position="273"/>
    </location>
</feature>
<dbReference type="Pfam" id="PF03473">
    <property type="entry name" value="MOSC"/>
    <property type="match status" value="1"/>
</dbReference>
<dbReference type="SUPFAM" id="SSF141673">
    <property type="entry name" value="MOSC N-terminal domain-like"/>
    <property type="match status" value="1"/>
</dbReference>
<proteinExistence type="predicted"/>
<dbReference type="InterPro" id="IPR005302">
    <property type="entry name" value="MoCF_Sase_C"/>
</dbReference>
<evidence type="ECO:0000259" key="1">
    <source>
        <dbReference type="PROSITE" id="PS51340"/>
    </source>
</evidence>
<dbReference type="PANTHER" id="PTHR14237">
    <property type="entry name" value="MOLYBDOPTERIN COFACTOR SULFURASE MOSC"/>
    <property type="match status" value="1"/>
</dbReference>
<dbReference type="GO" id="GO:0030170">
    <property type="term" value="F:pyridoxal phosphate binding"/>
    <property type="evidence" value="ECO:0007669"/>
    <property type="project" value="InterPro"/>
</dbReference>
<dbReference type="InterPro" id="IPR011037">
    <property type="entry name" value="Pyrv_Knase-like_insert_dom_sf"/>
</dbReference>
<evidence type="ECO:0000313" key="2">
    <source>
        <dbReference type="EMBL" id="NEE02100.1"/>
    </source>
</evidence>
<dbReference type="SUPFAM" id="SSF50800">
    <property type="entry name" value="PK beta-barrel domain-like"/>
    <property type="match status" value="1"/>
</dbReference>
<organism evidence="2 3">
    <name type="scientific">Phytoactinopolyspora halotolerans</name>
    <dbReference type="NCBI Taxonomy" id="1981512"/>
    <lineage>
        <taxon>Bacteria</taxon>
        <taxon>Bacillati</taxon>
        <taxon>Actinomycetota</taxon>
        <taxon>Actinomycetes</taxon>
        <taxon>Jiangellales</taxon>
        <taxon>Jiangellaceae</taxon>
        <taxon>Phytoactinopolyspora</taxon>
    </lineage>
</organism>
<gene>
    <name evidence="2" type="ORF">G1H10_18155</name>
</gene>
<dbReference type="InterPro" id="IPR005303">
    <property type="entry name" value="MOCOS_middle"/>
</dbReference>
<dbReference type="EMBL" id="JAAGOA010000013">
    <property type="protein sequence ID" value="NEE02100.1"/>
    <property type="molecule type" value="Genomic_DNA"/>
</dbReference>
<dbReference type="AlphaFoldDB" id="A0A6L9SDJ8"/>
<dbReference type="GO" id="GO:0003824">
    <property type="term" value="F:catalytic activity"/>
    <property type="evidence" value="ECO:0007669"/>
    <property type="project" value="InterPro"/>
</dbReference>
<comment type="caution">
    <text evidence="2">The sequence shown here is derived from an EMBL/GenBank/DDBJ whole genome shotgun (WGS) entry which is preliminary data.</text>
</comment>
<dbReference type="RefSeq" id="WP_163740376.1">
    <property type="nucleotide sequence ID" value="NZ_JAAGOA010000013.1"/>
</dbReference>
<dbReference type="PROSITE" id="PS51340">
    <property type="entry name" value="MOSC"/>
    <property type="match status" value="1"/>
</dbReference>
<protein>
    <submittedName>
        <fullName evidence="2">MOSC domain-containing protein</fullName>
    </submittedName>
</protein>
<reference evidence="2 3" key="1">
    <citation type="submission" date="2020-02" db="EMBL/GenBank/DDBJ databases">
        <authorList>
            <person name="Li X.-J."/>
            <person name="Han X.-M."/>
        </authorList>
    </citation>
    <scope>NUCLEOTIDE SEQUENCE [LARGE SCALE GENOMIC DNA]</scope>
    <source>
        <strain evidence="2 3">CCTCC AB 2017055</strain>
    </source>
</reference>